<evidence type="ECO:0000313" key="3">
    <source>
        <dbReference type="Proteomes" id="UP000054771"/>
    </source>
</evidence>
<dbReference type="OMA" id="EGHNNIS"/>
<dbReference type="STRING" id="454130.A0A0U5GJI8"/>
<evidence type="ECO:0008006" key="4">
    <source>
        <dbReference type="Google" id="ProtNLM"/>
    </source>
</evidence>
<protein>
    <recommendedName>
        <fullName evidence="4">Nucleoside phosphorylase domain-containing protein</fullName>
    </recommendedName>
</protein>
<dbReference type="PANTHER" id="PTHR46082">
    <property type="entry name" value="ATP/GTP-BINDING PROTEIN-RELATED"/>
    <property type="match status" value="1"/>
</dbReference>
<dbReference type="EMBL" id="CDMC01000052">
    <property type="protein sequence ID" value="CEL12038.1"/>
    <property type="molecule type" value="Genomic_DNA"/>
</dbReference>
<dbReference type="PANTHER" id="PTHR46082:SF11">
    <property type="entry name" value="AAA+ ATPASE DOMAIN-CONTAINING PROTEIN-RELATED"/>
    <property type="match status" value="1"/>
</dbReference>
<sequence>MTEPPQGLAHGDYTVGWVCALPETELVAAMAMLDEKHPVLPAADPNDSNSYVLGRISDHNVVIACLPAETTGKVSAASVAKDLIRSFPAVRFGLMVGIGGGAPYYGARGNDDRATNDKEDSEDTEESDDDLEVIRDIRLGDVVISLHSKSSDAVAQHRLEGHNNISKTQNLFIRWGRGRVRPVAA</sequence>
<organism evidence="2 3">
    <name type="scientific">Aspergillus calidoustus</name>
    <dbReference type="NCBI Taxonomy" id="454130"/>
    <lineage>
        <taxon>Eukaryota</taxon>
        <taxon>Fungi</taxon>
        <taxon>Dikarya</taxon>
        <taxon>Ascomycota</taxon>
        <taxon>Pezizomycotina</taxon>
        <taxon>Eurotiomycetes</taxon>
        <taxon>Eurotiomycetidae</taxon>
        <taxon>Eurotiales</taxon>
        <taxon>Aspergillaceae</taxon>
        <taxon>Aspergillus</taxon>
        <taxon>Aspergillus subgen. Nidulantes</taxon>
    </lineage>
</organism>
<feature type="compositionally biased region" description="Basic and acidic residues" evidence="1">
    <location>
        <begin position="109"/>
        <end position="118"/>
    </location>
</feature>
<dbReference type="Proteomes" id="UP000054771">
    <property type="component" value="Unassembled WGS sequence"/>
</dbReference>
<dbReference type="Gene3D" id="3.40.50.1580">
    <property type="entry name" value="Nucleoside phosphorylase domain"/>
    <property type="match status" value="1"/>
</dbReference>
<dbReference type="SUPFAM" id="SSF53167">
    <property type="entry name" value="Purine and uridine phosphorylases"/>
    <property type="match status" value="1"/>
</dbReference>
<evidence type="ECO:0000313" key="2">
    <source>
        <dbReference type="EMBL" id="CEL12038.1"/>
    </source>
</evidence>
<dbReference type="AlphaFoldDB" id="A0A0U5GJI8"/>
<accession>A0A0U5GJI8</accession>
<dbReference type="GO" id="GO:0003824">
    <property type="term" value="F:catalytic activity"/>
    <property type="evidence" value="ECO:0007669"/>
    <property type="project" value="InterPro"/>
</dbReference>
<name>A0A0U5GJI8_ASPCI</name>
<dbReference type="OrthoDB" id="1577640at2759"/>
<reference evidence="3" key="1">
    <citation type="journal article" date="2016" name="Genome Announc.">
        <title>Draft genome sequences of fungus Aspergillus calidoustus.</title>
        <authorList>
            <person name="Horn F."/>
            <person name="Linde J."/>
            <person name="Mattern D.J."/>
            <person name="Walther G."/>
            <person name="Guthke R."/>
            <person name="Scherlach K."/>
            <person name="Martin K."/>
            <person name="Brakhage A.A."/>
            <person name="Petzke L."/>
            <person name="Valiante V."/>
        </authorList>
    </citation>
    <scope>NUCLEOTIDE SEQUENCE [LARGE SCALE GENOMIC DNA]</scope>
    <source>
        <strain evidence="3">SF006504</strain>
    </source>
</reference>
<gene>
    <name evidence="2" type="ORF">ASPCAL15131</name>
</gene>
<dbReference type="InterPro" id="IPR035994">
    <property type="entry name" value="Nucleoside_phosphorylase_sf"/>
</dbReference>
<feature type="region of interest" description="Disordered" evidence="1">
    <location>
        <begin position="106"/>
        <end position="130"/>
    </location>
</feature>
<keyword evidence="3" id="KW-1185">Reference proteome</keyword>
<evidence type="ECO:0000256" key="1">
    <source>
        <dbReference type="SAM" id="MobiDB-lite"/>
    </source>
</evidence>
<feature type="compositionally biased region" description="Acidic residues" evidence="1">
    <location>
        <begin position="119"/>
        <end position="130"/>
    </location>
</feature>
<dbReference type="GO" id="GO:0009116">
    <property type="term" value="P:nucleoside metabolic process"/>
    <property type="evidence" value="ECO:0007669"/>
    <property type="project" value="InterPro"/>
</dbReference>
<proteinExistence type="predicted"/>
<dbReference type="InterPro" id="IPR053137">
    <property type="entry name" value="NLR-like"/>
</dbReference>